<keyword evidence="10" id="KW-1185">Reference proteome</keyword>
<accession>A0A9N7RBW1</accession>
<comment type="subcellular location">
    <subcellularLocation>
        <location evidence="1">Nucleus</location>
    </subcellularLocation>
</comment>
<dbReference type="AlphaFoldDB" id="A0A9N7RBW1"/>
<feature type="domain" description="TF-B3" evidence="8">
    <location>
        <begin position="2"/>
        <end position="96"/>
    </location>
</feature>
<evidence type="ECO:0000256" key="4">
    <source>
        <dbReference type="ARBA" id="ARBA00023125"/>
    </source>
</evidence>
<dbReference type="Pfam" id="PF02362">
    <property type="entry name" value="B3"/>
    <property type="match status" value="2"/>
</dbReference>
<evidence type="ECO:0000313" key="10">
    <source>
        <dbReference type="Proteomes" id="UP001153555"/>
    </source>
</evidence>
<dbReference type="CDD" id="cd10017">
    <property type="entry name" value="B3_DNA"/>
    <property type="match status" value="2"/>
</dbReference>
<dbReference type="PROSITE" id="PS50863">
    <property type="entry name" value="B3"/>
    <property type="match status" value="2"/>
</dbReference>
<sequence>MGSELAFFKFVWSSEYLEIPHEFMFRVGGSLPAKCLLRDCNRNLWLVEAARRGDGFWCFTEGWSDFFTRNSIELRDLLEFEYTGDNLFDFVVLGHDACDKPQLPPNLDEDEQANISDEQQEVATFGARTMPHKRSYKKQNTRDCYGEDIFESSLVPRPNNPYFVTRWRPLCRKNELYIPKDVIVDYGLDIPEKMFLVDERGRKWETKVKQWKDGRLWCTGGWKSLCNVNRVGINDTCVCEFVNDTLVCKRARAGEGDGGGEESSDSSAGGCGGREGEFAGESADKEGLAREMNARRKKMRERVAEIDAIDEICGKLFLS</sequence>
<keyword evidence="6" id="KW-0539">Nucleus</keyword>
<proteinExistence type="predicted"/>
<evidence type="ECO:0000256" key="6">
    <source>
        <dbReference type="ARBA" id="ARBA00023242"/>
    </source>
</evidence>
<dbReference type="OrthoDB" id="906243at2759"/>
<dbReference type="Proteomes" id="UP001153555">
    <property type="component" value="Unassembled WGS sequence"/>
</dbReference>
<comment type="caution">
    <text evidence="9">The sequence shown here is derived from an EMBL/GenBank/DDBJ whole genome shotgun (WGS) entry which is preliminary data.</text>
</comment>
<dbReference type="SUPFAM" id="SSF101936">
    <property type="entry name" value="DNA-binding pseudobarrel domain"/>
    <property type="match status" value="2"/>
</dbReference>
<evidence type="ECO:0000256" key="5">
    <source>
        <dbReference type="ARBA" id="ARBA00023163"/>
    </source>
</evidence>
<dbReference type="GO" id="GO:0003677">
    <property type="term" value="F:DNA binding"/>
    <property type="evidence" value="ECO:0007669"/>
    <property type="project" value="UniProtKB-KW"/>
</dbReference>
<dbReference type="GO" id="GO:0005634">
    <property type="term" value="C:nucleus"/>
    <property type="evidence" value="ECO:0007669"/>
    <property type="project" value="UniProtKB-SubCell"/>
</dbReference>
<name>A0A9N7RBW1_STRHE</name>
<dbReference type="InterPro" id="IPR015300">
    <property type="entry name" value="DNA-bd_pseudobarrel_sf"/>
</dbReference>
<feature type="domain" description="TF-B3" evidence="8">
    <location>
        <begin position="161"/>
        <end position="254"/>
    </location>
</feature>
<evidence type="ECO:0000256" key="2">
    <source>
        <dbReference type="ARBA" id="ARBA00022737"/>
    </source>
</evidence>
<evidence type="ECO:0000256" key="1">
    <source>
        <dbReference type="ARBA" id="ARBA00004123"/>
    </source>
</evidence>
<dbReference type="EMBL" id="CACSLK010024540">
    <property type="protein sequence ID" value="CAA0823190.1"/>
    <property type="molecule type" value="Genomic_DNA"/>
</dbReference>
<organism evidence="9 10">
    <name type="scientific">Striga hermonthica</name>
    <name type="common">Purple witchweed</name>
    <name type="synonym">Buchnera hermonthica</name>
    <dbReference type="NCBI Taxonomy" id="68872"/>
    <lineage>
        <taxon>Eukaryota</taxon>
        <taxon>Viridiplantae</taxon>
        <taxon>Streptophyta</taxon>
        <taxon>Embryophyta</taxon>
        <taxon>Tracheophyta</taxon>
        <taxon>Spermatophyta</taxon>
        <taxon>Magnoliopsida</taxon>
        <taxon>eudicotyledons</taxon>
        <taxon>Gunneridae</taxon>
        <taxon>Pentapetalae</taxon>
        <taxon>asterids</taxon>
        <taxon>lamiids</taxon>
        <taxon>Lamiales</taxon>
        <taxon>Orobanchaceae</taxon>
        <taxon>Buchnereae</taxon>
        <taxon>Striga</taxon>
    </lineage>
</organism>
<gene>
    <name evidence="9" type="ORF">SHERM_20357</name>
</gene>
<dbReference type="InterPro" id="IPR039218">
    <property type="entry name" value="REM_fam"/>
</dbReference>
<dbReference type="SMART" id="SM01019">
    <property type="entry name" value="B3"/>
    <property type="match status" value="2"/>
</dbReference>
<keyword evidence="2" id="KW-0677">Repeat</keyword>
<reference evidence="9" key="1">
    <citation type="submission" date="2019-12" db="EMBL/GenBank/DDBJ databases">
        <authorList>
            <person name="Scholes J."/>
        </authorList>
    </citation>
    <scope>NUCLEOTIDE SEQUENCE</scope>
</reference>
<dbReference type="InterPro" id="IPR003340">
    <property type="entry name" value="B3_DNA-bd"/>
</dbReference>
<evidence type="ECO:0000256" key="3">
    <source>
        <dbReference type="ARBA" id="ARBA00023015"/>
    </source>
</evidence>
<keyword evidence="5" id="KW-0804">Transcription</keyword>
<keyword evidence="4" id="KW-0238">DNA-binding</keyword>
<feature type="compositionally biased region" description="Basic and acidic residues" evidence="7">
    <location>
        <begin position="274"/>
        <end position="294"/>
    </location>
</feature>
<evidence type="ECO:0000259" key="8">
    <source>
        <dbReference type="PROSITE" id="PS50863"/>
    </source>
</evidence>
<dbReference type="PANTHER" id="PTHR31674">
    <property type="entry name" value="B3 DOMAIN-CONTAINING PROTEIN REM-LIKE 3-RELATED"/>
    <property type="match status" value="1"/>
</dbReference>
<evidence type="ECO:0000313" key="9">
    <source>
        <dbReference type="EMBL" id="CAA0823190.1"/>
    </source>
</evidence>
<protein>
    <recommendedName>
        <fullName evidence="8">TF-B3 domain-containing protein</fullName>
    </recommendedName>
</protein>
<evidence type="ECO:0000256" key="7">
    <source>
        <dbReference type="SAM" id="MobiDB-lite"/>
    </source>
</evidence>
<feature type="region of interest" description="Disordered" evidence="7">
    <location>
        <begin position="253"/>
        <end position="294"/>
    </location>
</feature>
<dbReference type="PANTHER" id="PTHR31674:SF62">
    <property type="entry name" value="B3 DOMAIN-CONTAINING PROTEIN REM14-RELATED"/>
    <property type="match status" value="1"/>
</dbReference>
<dbReference type="Gene3D" id="2.40.330.10">
    <property type="entry name" value="DNA-binding pseudobarrel domain"/>
    <property type="match status" value="2"/>
</dbReference>
<keyword evidence="3" id="KW-0805">Transcription regulation</keyword>